<dbReference type="SUPFAM" id="SSF103481">
    <property type="entry name" value="Multidrug resistance efflux transporter EmrE"/>
    <property type="match status" value="2"/>
</dbReference>
<feature type="transmembrane region" description="Helical" evidence="2">
    <location>
        <begin position="151"/>
        <end position="170"/>
    </location>
</feature>
<keyword evidence="2" id="KW-1133">Transmembrane helix</keyword>
<evidence type="ECO:0000256" key="1">
    <source>
        <dbReference type="SAM" id="MobiDB-lite"/>
    </source>
</evidence>
<proteinExistence type="predicted"/>
<organism evidence="4 5">
    <name type="scientific">Gemmobacter aquatilis</name>
    <dbReference type="NCBI Taxonomy" id="933059"/>
    <lineage>
        <taxon>Bacteria</taxon>
        <taxon>Pseudomonadati</taxon>
        <taxon>Pseudomonadota</taxon>
        <taxon>Alphaproteobacteria</taxon>
        <taxon>Rhodobacterales</taxon>
        <taxon>Paracoccaceae</taxon>
        <taxon>Gemmobacter</taxon>
    </lineage>
</organism>
<feature type="transmembrane region" description="Helical" evidence="2">
    <location>
        <begin position="99"/>
        <end position="119"/>
    </location>
</feature>
<feature type="transmembrane region" description="Helical" evidence="2">
    <location>
        <begin position="176"/>
        <end position="194"/>
    </location>
</feature>
<feature type="region of interest" description="Disordered" evidence="1">
    <location>
        <begin position="1"/>
        <end position="25"/>
    </location>
</feature>
<dbReference type="Proteomes" id="UP000198761">
    <property type="component" value="Unassembled WGS sequence"/>
</dbReference>
<feature type="transmembrane region" description="Helical" evidence="2">
    <location>
        <begin position="65"/>
        <end position="87"/>
    </location>
</feature>
<dbReference type="InterPro" id="IPR000620">
    <property type="entry name" value="EamA_dom"/>
</dbReference>
<feature type="transmembrane region" description="Helical" evidence="2">
    <location>
        <begin position="125"/>
        <end position="144"/>
    </location>
</feature>
<keyword evidence="5" id="KW-1185">Reference proteome</keyword>
<feature type="transmembrane region" description="Helical" evidence="2">
    <location>
        <begin position="206"/>
        <end position="225"/>
    </location>
</feature>
<evidence type="ECO:0000259" key="3">
    <source>
        <dbReference type="Pfam" id="PF00892"/>
    </source>
</evidence>
<dbReference type="GO" id="GO:0016020">
    <property type="term" value="C:membrane"/>
    <property type="evidence" value="ECO:0007669"/>
    <property type="project" value="InterPro"/>
</dbReference>
<gene>
    <name evidence="4" type="ORF">SAMN04488103_108160</name>
</gene>
<dbReference type="STRING" id="933059.SAMN04488103_108160"/>
<reference evidence="4 5" key="1">
    <citation type="submission" date="2016-10" db="EMBL/GenBank/DDBJ databases">
        <authorList>
            <person name="de Groot N.N."/>
        </authorList>
    </citation>
    <scope>NUCLEOTIDE SEQUENCE [LARGE SCALE GENOMIC DNA]</scope>
    <source>
        <strain evidence="4 5">DSM 3857</strain>
    </source>
</reference>
<name>A0A1H8K0X3_9RHOB</name>
<dbReference type="Pfam" id="PF00892">
    <property type="entry name" value="EamA"/>
    <property type="match status" value="1"/>
</dbReference>
<feature type="transmembrane region" description="Helical" evidence="2">
    <location>
        <begin position="21"/>
        <end position="45"/>
    </location>
</feature>
<keyword evidence="2" id="KW-0472">Membrane</keyword>
<feature type="transmembrane region" description="Helical" evidence="2">
    <location>
        <begin position="276"/>
        <end position="301"/>
    </location>
</feature>
<evidence type="ECO:0000313" key="4">
    <source>
        <dbReference type="EMBL" id="SEN86435.1"/>
    </source>
</evidence>
<dbReference type="AlphaFoldDB" id="A0A1H8K0X3"/>
<feature type="domain" description="EamA" evidence="3">
    <location>
        <begin position="33"/>
        <end position="166"/>
    </location>
</feature>
<sequence length="334" mass="35672">MSRPEQTTGPRRRNLRPMTRASSGSSLSRTTLLGILAAIGGSAILSVNDLAIKSLSGSYALHQVILTRSAISMAFLIGFMALTGSGMRQLRTARWRGHLLRVSFVMLSNITYFLGLAALPLADAVAIAFVSPLVVTLLSVLVLGEQVGPRRWAAVAVGLVGVIVMMRPGAGAFQPAAVLVLISACTYASTHMMTRRMKDSESAATMNFYVQVGFILVSATMGMVVGDGHLAGSANPSLAFLFREWVWPPLADLPAFLATGLSVAIGGLMISQAYRLCAAAVVAPFEYTAMPLAILWGVTFFGQWPDLTAWFGIALICGAGLYTLWRETILRTRT</sequence>
<dbReference type="PANTHER" id="PTHR22911:SF103">
    <property type="entry name" value="BLR2811 PROTEIN"/>
    <property type="match status" value="1"/>
</dbReference>
<feature type="transmembrane region" description="Helical" evidence="2">
    <location>
        <begin position="245"/>
        <end position="269"/>
    </location>
</feature>
<keyword evidence="2" id="KW-0812">Transmembrane</keyword>
<evidence type="ECO:0000313" key="5">
    <source>
        <dbReference type="Proteomes" id="UP000198761"/>
    </source>
</evidence>
<feature type="transmembrane region" description="Helical" evidence="2">
    <location>
        <begin position="307"/>
        <end position="325"/>
    </location>
</feature>
<accession>A0A1H8K0X3</accession>
<dbReference type="Gene3D" id="1.10.3730.20">
    <property type="match status" value="1"/>
</dbReference>
<dbReference type="InterPro" id="IPR037185">
    <property type="entry name" value="EmrE-like"/>
</dbReference>
<evidence type="ECO:0000256" key="2">
    <source>
        <dbReference type="SAM" id="Phobius"/>
    </source>
</evidence>
<dbReference type="PANTHER" id="PTHR22911">
    <property type="entry name" value="ACYL-MALONYL CONDENSING ENZYME-RELATED"/>
    <property type="match status" value="1"/>
</dbReference>
<protein>
    <submittedName>
        <fullName evidence="4">Permease of the drug/metabolite transporter (DMT) superfamily</fullName>
    </submittedName>
</protein>
<dbReference type="EMBL" id="FOCE01000008">
    <property type="protein sequence ID" value="SEN86435.1"/>
    <property type="molecule type" value="Genomic_DNA"/>
</dbReference>